<keyword evidence="2" id="KW-0732">Signal</keyword>
<name>A0A8J3KJI7_9ACTN</name>
<proteinExistence type="predicted"/>
<keyword evidence="1" id="KW-1133">Transmembrane helix</keyword>
<keyword evidence="1" id="KW-0812">Transmembrane</keyword>
<protein>
    <recommendedName>
        <fullName evidence="5">DUF2147 domain-containing protein</fullName>
    </recommendedName>
</protein>
<organism evidence="3 4">
    <name type="scientific">Catellatospora coxensis</name>
    <dbReference type="NCBI Taxonomy" id="310354"/>
    <lineage>
        <taxon>Bacteria</taxon>
        <taxon>Bacillati</taxon>
        <taxon>Actinomycetota</taxon>
        <taxon>Actinomycetes</taxon>
        <taxon>Micromonosporales</taxon>
        <taxon>Micromonosporaceae</taxon>
        <taxon>Catellatospora</taxon>
    </lineage>
</organism>
<dbReference type="Proteomes" id="UP000630887">
    <property type="component" value="Unassembled WGS sequence"/>
</dbReference>
<evidence type="ECO:0000313" key="3">
    <source>
        <dbReference type="EMBL" id="GIG03788.1"/>
    </source>
</evidence>
<keyword evidence="1" id="KW-0472">Membrane</keyword>
<sequence length="234" mass="24835">MTSRGLRTAAAALLTVAAVAILPTPAYADDLVSGQWVAIEEGSGWSWLFEIRIVGPDRYAGRVAEKDTDSPLCWPVGEDVMQLSGRDRTYTGTVKLYADGCTDTGRTGKITFDVDAAGQNAEIGISGCELCQTQLWTRPQPASPPLLEVARTWLLRAAGAVGALTVLIIVLVLLARSRRRARRRAAAAAVPAVSVLPRAGAGPYVVGSDSPPTTTITVTPRITLGRPTLQEDVR</sequence>
<accession>A0A8J3KJI7</accession>
<feature type="signal peptide" evidence="2">
    <location>
        <begin position="1"/>
        <end position="28"/>
    </location>
</feature>
<evidence type="ECO:0000256" key="2">
    <source>
        <dbReference type="SAM" id="SignalP"/>
    </source>
</evidence>
<gene>
    <name evidence="3" type="ORF">Cco03nite_04880</name>
</gene>
<dbReference type="EMBL" id="BONI01000002">
    <property type="protein sequence ID" value="GIG03788.1"/>
    <property type="molecule type" value="Genomic_DNA"/>
</dbReference>
<dbReference type="RefSeq" id="WP_203688247.1">
    <property type="nucleotide sequence ID" value="NZ_BAAALC010000001.1"/>
</dbReference>
<evidence type="ECO:0008006" key="5">
    <source>
        <dbReference type="Google" id="ProtNLM"/>
    </source>
</evidence>
<keyword evidence="4" id="KW-1185">Reference proteome</keyword>
<dbReference type="AlphaFoldDB" id="A0A8J3KJI7"/>
<reference evidence="3 4" key="1">
    <citation type="submission" date="2021-01" db="EMBL/GenBank/DDBJ databases">
        <title>Whole genome shotgun sequence of Catellatospora coxensis NBRC 107359.</title>
        <authorList>
            <person name="Komaki H."/>
            <person name="Tamura T."/>
        </authorList>
    </citation>
    <scope>NUCLEOTIDE SEQUENCE [LARGE SCALE GENOMIC DNA]</scope>
    <source>
        <strain evidence="3 4">NBRC 107359</strain>
    </source>
</reference>
<feature type="chain" id="PRO_5035223129" description="DUF2147 domain-containing protein" evidence="2">
    <location>
        <begin position="29"/>
        <end position="234"/>
    </location>
</feature>
<feature type="transmembrane region" description="Helical" evidence="1">
    <location>
        <begin position="153"/>
        <end position="174"/>
    </location>
</feature>
<evidence type="ECO:0000313" key="4">
    <source>
        <dbReference type="Proteomes" id="UP000630887"/>
    </source>
</evidence>
<evidence type="ECO:0000256" key="1">
    <source>
        <dbReference type="SAM" id="Phobius"/>
    </source>
</evidence>
<comment type="caution">
    <text evidence="3">The sequence shown here is derived from an EMBL/GenBank/DDBJ whole genome shotgun (WGS) entry which is preliminary data.</text>
</comment>